<feature type="region of interest" description="Disordered" evidence="1">
    <location>
        <begin position="11"/>
        <end position="30"/>
    </location>
</feature>
<dbReference type="AlphaFoldDB" id="A0A0F9W0F3"/>
<comment type="caution">
    <text evidence="2">The sequence shown here is derived from an EMBL/GenBank/DDBJ whole genome shotgun (WGS) entry which is preliminary data.</text>
</comment>
<proteinExistence type="predicted"/>
<evidence type="ECO:0000256" key="1">
    <source>
        <dbReference type="SAM" id="MobiDB-lite"/>
    </source>
</evidence>
<organism evidence="2">
    <name type="scientific">marine sediment metagenome</name>
    <dbReference type="NCBI Taxonomy" id="412755"/>
    <lineage>
        <taxon>unclassified sequences</taxon>
        <taxon>metagenomes</taxon>
        <taxon>ecological metagenomes</taxon>
    </lineage>
</organism>
<evidence type="ECO:0000313" key="2">
    <source>
        <dbReference type="EMBL" id="KKN79136.1"/>
    </source>
</evidence>
<feature type="compositionally biased region" description="Low complexity" evidence="1">
    <location>
        <begin position="14"/>
        <end position="25"/>
    </location>
</feature>
<name>A0A0F9W0F3_9ZZZZ</name>
<feature type="region of interest" description="Disordered" evidence="1">
    <location>
        <begin position="37"/>
        <end position="59"/>
    </location>
</feature>
<gene>
    <name evidence="2" type="ORF">LCGC14_0343240</name>
</gene>
<protein>
    <submittedName>
        <fullName evidence="2">Uncharacterized protein</fullName>
    </submittedName>
</protein>
<accession>A0A0F9W0F3</accession>
<dbReference type="EMBL" id="LAZR01000252">
    <property type="protein sequence ID" value="KKN79136.1"/>
    <property type="molecule type" value="Genomic_DNA"/>
</dbReference>
<sequence>MKLLFPFKGFHKGTAATTQPPNTTPDSQNVRVFDSLDNRGRGGQRPGVDKWSTVLVSDSGTPSPVVETVQVTVVS</sequence>
<reference evidence="2" key="1">
    <citation type="journal article" date="2015" name="Nature">
        <title>Complex archaea that bridge the gap between prokaryotes and eukaryotes.</title>
        <authorList>
            <person name="Spang A."/>
            <person name="Saw J.H."/>
            <person name="Jorgensen S.L."/>
            <person name="Zaremba-Niedzwiedzka K."/>
            <person name="Martijn J."/>
            <person name="Lind A.E."/>
            <person name="van Eijk R."/>
            <person name="Schleper C."/>
            <person name="Guy L."/>
            <person name="Ettema T.J."/>
        </authorList>
    </citation>
    <scope>NUCLEOTIDE SEQUENCE</scope>
</reference>